<keyword evidence="2" id="KW-0812">Transmembrane</keyword>
<feature type="region of interest" description="Disordered" evidence="1">
    <location>
        <begin position="197"/>
        <end position="253"/>
    </location>
</feature>
<gene>
    <name evidence="3" type="ORF">QNA08_08275</name>
</gene>
<keyword evidence="4" id="KW-1185">Reference proteome</keyword>
<feature type="transmembrane region" description="Helical" evidence="2">
    <location>
        <begin position="170"/>
        <end position="190"/>
    </location>
</feature>
<comment type="caution">
    <text evidence="3">The sequence shown here is derived from an EMBL/GenBank/DDBJ whole genome shotgun (WGS) entry which is preliminary data.</text>
</comment>
<name>A0ABT7AFR8_9HYPH</name>
<feature type="compositionally biased region" description="Basic and acidic residues" evidence="1">
    <location>
        <begin position="197"/>
        <end position="222"/>
    </location>
</feature>
<sequence>MADYYPLLSRAVSGLPENTPEARRMIFDRAREALTAQLRSLDPPLSEAEIARERLALDEVIRRIEAEQARPPVPASPAAARLEPSPPRPVPAAEPMPEPDFANDPHDPAVFRQQDDAGKARKGAETEGSSPRSQAETEAVPVDADAPLRERPRLDPLRPGADNAHRRRRVIVASVLGIVVVAIAGAAWLLRDDPTEFRRETSVTASEEARPDAERKFSDRVGGEPPAQPAERTASARPAAGGQAPGAPAVGPRADIPVSQRAILYEEMDGAQAPKATGGRVVWRLDAINPGQGQPLETVVRADVEIPELGLSLSLTIRRNTDATLPASHTLDMSFRNTGAADRVVRDVGVPQLKTDEAARGAPLSGLPVPVTENLFLVGLSNLKADIDRNTELLRSRSWIDIPIRFGSGRRAVLAFEKGLSGDQAIAEAFRQWN</sequence>
<keyword evidence="3" id="KW-0418">Kinase</keyword>
<accession>A0ABT7AFR8</accession>
<feature type="compositionally biased region" description="Basic and acidic residues" evidence="1">
    <location>
        <begin position="103"/>
        <end position="125"/>
    </location>
</feature>
<evidence type="ECO:0000256" key="1">
    <source>
        <dbReference type="SAM" id="MobiDB-lite"/>
    </source>
</evidence>
<reference evidence="3 4" key="1">
    <citation type="submission" date="2023-05" db="EMBL/GenBank/DDBJ databases">
        <title>Chelatococcus sp. nov., a moderately thermophilic bacterium isolated from hot spring microbial mat.</title>
        <authorList>
            <person name="Hu C.-J."/>
            <person name="Li W.-J."/>
        </authorList>
    </citation>
    <scope>NUCLEOTIDE SEQUENCE [LARGE SCALE GENOMIC DNA]</scope>
    <source>
        <strain evidence="3 4">SYSU G07232</strain>
    </source>
</reference>
<protein>
    <submittedName>
        <fullName evidence="3">Histidine kinase</fullName>
    </submittedName>
</protein>
<feature type="compositionally biased region" description="Polar residues" evidence="1">
    <location>
        <begin position="127"/>
        <end position="136"/>
    </location>
</feature>
<feature type="compositionally biased region" description="Low complexity" evidence="1">
    <location>
        <begin position="235"/>
        <end position="253"/>
    </location>
</feature>
<dbReference type="EMBL" id="JASJEV010000004">
    <property type="protein sequence ID" value="MDJ1158226.1"/>
    <property type="molecule type" value="Genomic_DNA"/>
</dbReference>
<evidence type="ECO:0000256" key="2">
    <source>
        <dbReference type="SAM" id="Phobius"/>
    </source>
</evidence>
<evidence type="ECO:0000313" key="4">
    <source>
        <dbReference type="Proteomes" id="UP001321492"/>
    </source>
</evidence>
<feature type="region of interest" description="Disordered" evidence="1">
    <location>
        <begin position="68"/>
        <end position="161"/>
    </location>
</feature>
<dbReference type="GO" id="GO:0016301">
    <property type="term" value="F:kinase activity"/>
    <property type="evidence" value="ECO:0007669"/>
    <property type="project" value="UniProtKB-KW"/>
</dbReference>
<keyword evidence="2" id="KW-1133">Transmembrane helix</keyword>
<keyword evidence="3" id="KW-0808">Transferase</keyword>
<dbReference type="RefSeq" id="WP_283740222.1">
    <property type="nucleotide sequence ID" value="NZ_JASJEV010000004.1"/>
</dbReference>
<organism evidence="3 4">
    <name type="scientific">Chelatococcus albus</name>
    <dbReference type="NCBI Taxonomy" id="3047466"/>
    <lineage>
        <taxon>Bacteria</taxon>
        <taxon>Pseudomonadati</taxon>
        <taxon>Pseudomonadota</taxon>
        <taxon>Alphaproteobacteria</taxon>
        <taxon>Hyphomicrobiales</taxon>
        <taxon>Chelatococcaceae</taxon>
        <taxon>Chelatococcus</taxon>
    </lineage>
</organism>
<feature type="compositionally biased region" description="Pro residues" evidence="1">
    <location>
        <begin position="84"/>
        <end position="98"/>
    </location>
</feature>
<proteinExistence type="predicted"/>
<feature type="compositionally biased region" description="Basic and acidic residues" evidence="1">
    <location>
        <begin position="146"/>
        <end position="156"/>
    </location>
</feature>
<dbReference type="Proteomes" id="UP001321492">
    <property type="component" value="Unassembled WGS sequence"/>
</dbReference>
<keyword evidence="2" id="KW-0472">Membrane</keyword>
<evidence type="ECO:0000313" key="3">
    <source>
        <dbReference type="EMBL" id="MDJ1158226.1"/>
    </source>
</evidence>